<comment type="similarity">
    <text evidence="2">Belongs to the nitroreductase family.</text>
</comment>
<sequence length="223" mass="25196">MDIKNMDSKKEPEKLYPSGYEPKESNNADSSSDTNVRNQLLNQILKSSPTEFINTDLFTVMSKRRSTRKFTDKIVETVKIDKIIAAADTAPTAGNFQGFEIFYVKSPEKKQQLIEACNNQPYVNAPLVLVFCKNPSRVKMNFPEEILKKFAIQDATLAAAYSQLAAQALGLSSIWIGMFDEQKVMKVINTDLIPSSILCVGYPKQNKFPKPRRNLKEIVHAVW</sequence>
<reference evidence="8 9" key="1">
    <citation type="journal article" date="2012" name="J. Bacteriol.">
        <title>Genome Sequence of "Candidatus Nitrosoarchaeum limnia" BG20, a Low-Salinity Ammonia-Oxidizing Archaeon from the San Francisco Bay Estuary.</title>
        <authorList>
            <person name="Mosier A.C."/>
            <person name="Allen E.E."/>
            <person name="Kim M."/>
            <person name="Ferriera S."/>
            <person name="Francis C.A."/>
        </authorList>
    </citation>
    <scope>NUCLEOTIDE SEQUENCE [LARGE SCALE GENOMIC DNA]</scope>
    <source>
        <strain evidence="8 9">BG20</strain>
    </source>
</reference>
<organism evidence="8 9">
    <name type="scientific">Candidatus Nitrosarchaeum limnium BG20</name>
    <dbReference type="NCBI Taxonomy" id="859192"/>
    <lineage>
        <taxon>Archaea</taxon>
        <taxon>Nitrososphaerota</taxon>
        <taxon>Nitrososphaeria</taxon>
        <taxon>Nitrosopumilales</taxon>
        <taxon>Nitrosopumilaceae</taxon>
        <taxon>Nitrosarchaeum</taxon>
    </lineage>
</organism>
<dbReference type="Pfam" id="PF00881">
    <property type="entry name" value="Nitroreductase"/>
    <property type="match status" value="2"/>
</dbReference>
<dbReference type="GO" id="GO:0016491">
    <property type="term" value="F:oxidoreductase activity"/>
    <property type="evidence" value="ECO:0007669"/>
    <property type="project" value="UniProtKB-KW"/>
</dbReference>
<feature type="domain" description="Nitroreductase" evidence="7">
    <location>
        <begin position="62"/>
        <end position="120"/>
    </location>
</feature>
<dbReference type="PATRIC" id="fig|859192.6.peg.945"/>
<protein>
    <submittedName>
        <fullName evidence="8">Nitroreductase family protein</fullName>
    </submittedName>
</protein>
<dbReference type="AlphaFoldDB" id="S2E3J2"/>
<keyword evidence="9" id="KW-1185">Reference proteome</keyword>
<evidence type="ECO:0000256" key="1">
    <source>
        <dbReference type="ARBA" id="ARBA00001917"/>
    </source>
</evidence>
<evidence type="ECO:0000256" key="3">
    <source>
        <dbReference type="ARBA" id="ARBA00022630"/>
    </source>
</evidence>
<dbReference type="InterPro" id="IPR000415">
    <property type="entry name" value="Nitroreductase-like"/>
</dbReference>
<feature type="region of interest" description="Disordered" evidence="6">
    <location>
        <begin position="1"/>
        <end position="34"/>
    </location>
</feature>
<comment type="caution">
    <text evidence="8">The sequence shown here is derived from an EMBL/GenBank/DDBJ whole genome shotgun (WGS) entry which is preliminary data.</text>
</comment>
<evidence type="ECO:0000313" key="9">
    <source>
        <dbReference type="Proteomes" id="UP000014065"/>
    </source>
</evidence>
<gene>
    <name evidence="8" type="ORF">BG20_I0787</name>
</gene>
<comment type="cofactor">
    <cofactor evidence="1">
        <name>FMN</name>
        <dbReference type="ChEBI" id="CHEBI:58210"/>
    </cofactor>
</comment>
<dbReference type="Gene3D" id="3.40.109.10">
    <property type="entry name" value="NADH Oxidase"/>
    <property type="match status" value="1"/>
</dbReference>
<evidence type="ECO:0000256" key="2">
    <source>
        <dbReference type="ARBA" id="ARBA00007118"/>
    </source>
</evidence>
<evidence type="ECO:0000256" key="5">
    <source>
        <dbReference type="ARBA" id="ARBA00023002"/>
    </source>
</evidence>
<dbReference type="PANTHER" id="PTHR43673">
    <property type="entry name" value="NAD(P)H NITROREDUCTASE YDGI-RELATED"/>
    <property type="match status" value="1"/>
</dbReference>
<keyword evidence="5" id="KW-0560">Oxidoreductase</keyword>
<name>S2E3J2_9ARCH</name>
<evidence type="ECO:0000256" key="6">
    <source>
        <dbReference type="SAM" id="MobiDB-lite"/>
    </source>
</evidence>
<dbReference type="EMBL" id="AHJG01000134">
    <property type="protein sequence ID" value="EPA05850.1"/>
    <property type="molecule type" value="Genomic_DNA"/>
</dbReference>
<keyword evidence="4" id="KW-0288">FMN</keyword>
<dbReference type="InterPro" id="IPR029479">
    <property type="entry name" value="Nitroreductase"/>
</dbReference>
<feature type="domain" description="Nitroreductase" evidence="7">
    <location>
        <begin position="124"/>
        <end position="202"/>
    </location>
</feature>
<keyword evidence="3" id="KW-0285">Flavoprotein</keyword>
<dbReference type="SUPFAM" id="SSF55469">
    <property type="entry name" value="FMN-dependent nitroreductase-like"/>
    <property type="match status" value="1"/>
</dbReference>
<evidence type="ECO:0000259" key="7">
    <source>
        <dbReference type="Pfam" id="PF00881"/>
    </source>
</evidence>
<dbReference type="Proteomes" id="UP000014065">
    <property type="component" value="Unassembled WGS sequence"/>
</dbReference>
<accession>S2E3J2</accession>
<feature type="compositionally biased region" description="Basic and acidic residues" evidence="6">
    <location>
        <begin position="1"/>
        <end position="14"/>
    </location>
</feature>
<dbReference type="PANTHER" id="PTHR43673:SF2">
    <property type="entry name" value="NITROREDUCTASE"/>
    <property type="match status" value="1"/>
</dbReference>
<evidence type="ECO:0000313" key="8">
    <source>
        <dbReference type="EMBL" id="EPA05850.1"/>
    </source>
</evidence>
<evidence type="ECO:0000256" key="4">
    <source>
        <dbReference type="ARBA" id="ARBA00022643"/>
    </source>
</evidence>
<proteinExistence type="inferred from homology"/>